<sequence>MKKPLFSVKKNNIHVWQRPNGGMDFGAWRFLFQKNVASQAPYILLANDSVFGPFRPLADMLKQARAYTLPAWGLVASRLVTPHLQSWFVGLSQQTLQAAPVQRVFSLPFEQMSRNEIIWHGELGLSVALQEAGIPLQAAWSDLHSPLARVLPTNPMHTHWYSVAASGLVPFIKRELLRDNSFAISNLHRWPEVIPPACGFDPQWITDSFCKNESRPAPAATTAKGRALYNLISRADSLRWKVGSLKRSMR</sequence>
<dbReference type="RefSeq" id="WP_343205835.1">
    <property type="nucleotide sequence ID" value="NZ_CP021922.1"/>
</dbReference>
<proteinExistence type="predicted"/>
<organism evidence="1 2">
    <name type="scientific">Acetobacter pasteurianus subsp. pasteurianus</name>
    <dbReference type="NCBI Taxonomy" id="481145"/>
    <lineage>
        <taxon>Bacteria</taxon>
        <taxon>Pseudomonadati</taxon>
        <taxon>Pseudomonadota</taxon>
        <taxon>Alphaproteobacteria</taxon>
        <taxon>Acetobacterales</taxon>
        <taxon>Acetobacteraceae</taxon>
        <taxon>Acetobacter</taxon>
    </lineage>
</organism>
<accession>A0AAC9SQP7</accession>
<name>A0AAC9SQP7_ACEPA</name>
<evidence type="ECO:0000313" key="1">
    <source>
        <dbReference type="EMBL" id="ASC05682.1"/>
    </source>
</evidence>
<evidence type="ECO:0000313" key="2">
    <source>
        <dbReference type="Proteomes" id="UP000196816"/>
    </source>
</evidence>
<dbReference type="EMBL" id="CP021922">
    <property type="protein sequence ID" value="ASC05682.1"/>
    <property type="molecule type" value="Genomic_DNA"/>
</dbReference>
<protein>
    <submittedName>
        <fullName evidence="1">Uncharacterized protein</fullName>
    </submittedName>
</protein>
<gene>
    <name evidence="1" type="ORF">S101468_01426</name>
</gene>
<dbReference type="Pfam" id="PF05045">
    <property type="entry name" value="RgpF"/>
    <property type="match status" value="1"/>
</dbReference>
<dbReference type="InterPro" id="IPR007739">
    <property type="entry name" value="RgpF"/>
</dbReference>
<dbReference type="AlphaFoldDB" id="A0AAC9SQP7"/>
<dbReference type="Proteomes" id="UP000196816">
    <property type="component" value="Chromosome"/>
</dbReference>
<reference evidence="1 2" key="1">
    <citation type="submission" date="2017-06" db="EMBL/GenBank/DDBJ databases">
        <title>Genome sequence of Acetobacter pasteurianus subsp. pasteurianus strain SRCM101468.</title>
        <authorList>
            <person name="Cho S.H."/>
        </authorList>
    </citation>
    <scope>NUCLEOTIDE SEQUENCE [LARGE SCALE GENOMIC DNA]</scope>
    <source>
        <strain evidence="1 2">SRCM101468</strain>
    </source>
</reference>